<reference evidence="1" key="1">
    <citation type="journal article" date="2015" name="Nature">
        <title>Complex archaea that bridge the gap between prokaryotes and eukaryotes.</title>
        <authorList>
            <person name="Spang A."/>
            <person name="Saw J.H."/>
            <person name="Jorgensen S.L."/>
            <person name="Zaremba-Niedzwiedzka K."/>
            <person name="Martijn J."/>
            <person name="Lind A.E."/>
            <person name="van Eijk R."/>
            <person name="Schleper C."/>
            <person name="Guy L."/>
            <person name="Ettema T.J."/>
        </authorList>
    </citation>
    <scope>NUCLEOTIDE SEQUENCE</scope>
</reference>
<name>A0A0F8X343_9ZZZZ</name>
<accession>A0A0F8X343</accession>
<feature type="non-terminal residue" evidence="1">
    <location>
        <position position="1"/>
    </location>
</feature>
<proteinExistence type="predicted"/>
<evidence type="ECO:0000313" key="1">
    <source>
        <dbReference type="EMBL" id="KKK63517.1"/>
    </source>
</evidence>
<comment type="caution">
    <text evidence="1">The sequence shown here is derived from an EMBL/GenBank/DDBJ whole genome shotgun (WGS) entry which is preliminary data.</text>
</comment>
<gene>
    <name evidence="1" type="ORF">LCGC14_2993470</name>
</gene>
<sequence>YWNHLNLDTQTTLYPYAARVLQLNGDLEIYGIKAIDPLISGVRYDVWHKPGIRPKKLTQADSKQFVEDGLYCGEEFAIDSMSGGRYFVNGEPAEVEPGKKEGTFAIRETPDMFGARLLQDISERPDFYFARKELARTEADFKRFENELYGIYKTLKFITSIDGFWHNEQQCEATFKCDYIEQCYNGIELSVDNVPEGMKCIFDKEKTQ</sequence>
<organism evidence="1">
    <name type="scientific">marine sediment metagenome</name>
    <dbReference type="NCBI Taxonomy" id="412755"/>
    <lineage>
        <taxon>unclassified sequences</taxon>
        <taxon>metagenomes</taxon>
        <taxon>ecological metagenomes</taxon>
    </lineage>
</organism>
<protein>
    <submittedName>
        <fullName evidence="1">Uncharacterized protein</fullName>
    </submittedName>
</protein>
<dbReference type="AlphaFoldDB" id="A0A0F8X343"/>
<dbReference type="EMBL" id="LAZR01061472">
    <property type="protein sequence ID" value="KKK63517.1"/>
    <property type="molecule type" value="Genomic_DNA"/>
</dbReference>